<dbReference type="EMBL" id="KV425586">
    <property type="protein sequence ID" value="KZT23376.1"/>
    <property type="molecule type" value="Genomic_DNA"/>
</dbReference>
<protein>
    <recommendedName>
        <fullName evidence="3">F-box domain-containing protein</fullName>
    </recommendedName>
</protein>
<accession>A0A165R6L2</accession>
<dbReference type="Proteomes" id="UP000076761">
    <property type="component" value="Unassembled WGS sequence"/>
</dbReference>
<dbReference type="AlphaFoldDB" id="A0A165R6L2"/>
<keyword evidence="2" id="KW-1185">Reference proteome</keyword>
<proteinExistence type="predicted"/>
<name>A0A165R6L2_9AGAM</name>
<dbReference type="OrthoDB" id="2748701at2759"/>
<evidence type="ECO:0000313" key="1">
    <source>
        <dbReference type="EMBL" id="KZT23376.1"/>
    </source>
</evidence>
<evidence type="ECO:0008006" key="3">
    <source>
        <dbReference type="Google" id="ProtNLM"/>
    </source>
</evidence>
<reference evidence="1 2" key="1">
    <citation type="journal article" date="2016" name="Mol. Biol. Evol.">
        <title>Comparative Genomics of Early-Diverging Mushroom-Forming Fungi Provides Insights into the Origins of Lignocellulose Decay Capabilities.</title>
        <authorList>
            <person name="Nagy L.G."/>
            <person name="Riley R."/>
            <person name="Tritt A."/>
            <person name="Adam C."/>
            <person name="Daum C."/>
            <person name="Floudas D."/>
            <person name="Sun H."/>
            <person name="Yadav J.S."/>
            <person name="Pangilinan J."/>
            <person name="Larsson K.H."/>
            <person name="Matsuura K."/>
            <person name="Barry K."/>
            <person name="Labutti K."/>
            <person name="Kuo R."/>
            <person name="Ohm R.A."/>
            <person name="Bhattacharya S.S."/>
            <person name="Shirouzu T."/>
            <person name="Yoshinaga Y."/>
            <person name="Martin F.M."/>
            <person name="Grigoriev I.V."/>
            <person name="Hibbett D.S."/>
        </authorList>
    </citation>
    <scope>NUCLEOTIDE SEQUENCE [LARGE SCALE GENOMIC DNA]</scope>
    <source>
        <strain evidence="1 2">HHB14362 ss-1</strain>
    </source>
</reference>
<sequence>MPSYNSPELIHAPLAPTMLTDLPPELLEKIALLASLDGSGRTAASLRLVSRYVSAVAEPYTFYCISVHGPQMMSRLCNDIGNASFKARNNCRHLLMSDVAEDVLRKLEARNTPVDSSLDIFYSPGHGASDLMLALLKVVAPTLETFTLLIYDGSTLVYERILSVKYPLLRNFHIHLRSLALIRRLDRKLHLPALHSLHVSFAFVADRHNMDMAINFLTTIRAENLASAQLSGVRNSSISVDGLRSTVGESYHAYAGLADPGPLAPSVQQLLVQAIMSPTILFGNPLKYLTNELSTRSDQRFVVLPETMGMTYETCRDEWTKSLGAFGDST</sequence>
<gene>
    <name evidence="1" type="ORF">NEOLEDRAFT_559983</name>
</gene>
<organism evidence="1 2">
    <name type="scientific">Neolentinus lepideus HHB14362 ss-1</name>
    <dbReference type="NCBI Taxonomy" id="1314782"/>
    <lineage>
        <taxon>Eukaryota</taxon>
        <taxon>Fungi</taxon>
        <taxon>Dikarya</taxon>
        <taxon>Basidiomycota</taxon>
        <taxon>Agaricomycotina</taxon>
        <taxon>Agaricomycetes</taxon>
        <taxon>Gloeophyllales</taxon>
        <taxon>Gloeophyllaceae</taxon>
        <taxon>Neolentinus</taxon>
    </lineage>
</organism>
<dbReference type="InParanoid" id="A0A165R6L2"/>
<evidence type="ECO:0000313" key="2">
    <source>
        <dbReference type="Proteomes" id="UP000076761"/>
    </source>
</evidence>